<keyword evidence="1" id="KW-0472">Membrane</keyword>
<feature type="transmembrane region" description="Helical" evidence="1">
    <location>
        <begin position="319"/>
        <end position="337"/>
    </location>
</feature>
<feature type="transmembrane region" description="Helical" evidence="1">
    <location>
        <begin position="66"/>
        <end position="87"/>
    </location>
</feature>
<keyword evidence="4" id="KW-1185">Reference proteome</keyword>
<keyword evidence="1" id="KW-0812">Transmembrane</keyword>
<gene>
    <name evidence="3" type="ORF">GCM10022409_00620</name>
</gene>
<protein>
    <submittedName>
        <fullName evidence="3">DUF1624 domain-containing protein</fullName>
    </submittedName>
</protein>
<accession>A0ABP7T4H3</accession>
<evidence type="ECO:0000313" key="4">
    <source>
        <dbReference type="Proteomes" id="UP001501469"/>
    </source>
</evidence>
<feature type="domain" description="Heparan-alpha-glucosaminide N-acetyltransferase catalytic" evidence="2">
    <location>
        <begin position="20"/>
        <end position="231"/>
    </location>
</feature>
<feature type="transmembrane region" description="Helical" evidence="1">
    <location>
        <begin position="125"/>
        <end position="148"/>
    </location>
</feature>
<dbReference type="PANTHER" id="PTHR40407">
    <property type="entry name" value="MEMBRANE PROTEIN-LIKE PROTEIN"/>
    <property type="match status" value="1"/>
</dbReference>
<name>A0ABP7T4H3_9BACT</name>
<comment type="caution">
    <text evidence="3">The sequence shown here is derived from an EMBL/GenBank/DDBJ whole genome shotgun (WGS) entry which is preliminary data.</text>
</comment>
<evidence type="ECO:0000259" key="2">
    <source>
        <dbReference type="Pfam" id="PF07786"/>
    </source>
</evidence>
<sequence>MTPTAYSQSFTPTSRAATPRVQAIDVVRGLVMVIMALDHIREFWSPMAVRAEDVAHASVLLFFTRWVTHFCAPIFVFLAGTSVFLYQQKQASKEGVSRFLLTRGLWLVVLEIVVINFLLQWGAYAIILLQIIWAIGWGMVVLAGLIWLPRWLVAALALLVIAGHNALPNIQPVTAATLLPALVYNSPFPYPHTPKLTLLAAYTFLPWAAVLAAGYSIGPWFLAPLATRKRLLRLAGAGALLLFVALRFTNWYGDPQPWAVQARGPLYTALSFVNITKYPPSLLFLSLTLGTALLLLSVAEEAPGRLRQWLSAFGKVPMFYYLMHLVLISGSALLWTWQQFGYPYNLAFAPPGVPQPAAYQPSLLRAYVVWAVVVLALYWPCRWYQGYKQRHSYWWLSYL</sequence>
<feature type="transmembrane region" description="Helical" evidence="1">
    <location>
        <begin position="357"/>
        <end position="379"/>
    </location>
</feature>
<keyword evidence="1" id="KW-1133">Transmembrane helix</keyword>
<organism evidence="3 4">
    <name type="scientific">Hymenobacter glaciei</name>
    <dbReference type="NCBI Taxonomy" id="877209"/>
    <lineage>
        <taxon>Bacteria</taxon>
        <taxon>Pseudomonadati</taxon>
        <taxon>Bacteroidota</taxon>
        <taxon>Cytophagia</taxon>
        <taxon>Cytophagales</taxon>
        <taxon>Hymenobacteraceae</taxon>
        <taxon>Hymenobacter</taxon>
    </lineage>
</organism>
<evidence type="ECO:0000313" key="3">
    <source>
        <dbReference type="EMBL" id="GAA4020943.1"/>
    </source>
</evidence>
<dbReference type="RefSeq" id="WP_345049002.1">
    <property type="nucleotide sequence ID" value="NZ_BAABDK010000001.1"/>
</dbReference>
<dbReference type="EMBL" id="BAABDK010000001">
    <property type="protein sequence ID" value="GAA4020943.1"/>
    <property type="molecule type" value="Genomic_DNA"/>
</dbReference>
<feature type="transmembrane region" description="Helical" evidence="1">
    <location>
        <begin position="155"/>
        <end position="179"/>
    </location>
</feature>
<dbReference type="Proteomes" id="UP001501469">
    <property type="component" value="Unassembled WGS sequence"/>
</dbReference>
<evidence type="ECO:0000256" key="1">
    <source>
        <dbReference type="SAM" id="Phobius"/>
    </source>
</evidence>
<reference evidence="4" key="1">
    <citation type="journal article" date="2019" name="Int. J. Syst. Evol. Microbiol.">
        <title>The Global Catalogue of Microorganisms (GCM) 10K type strain sequencing project: providing services to taxonomists for standard genome sequencing and annotation.</title>
        <authorList>
            <consortium name="The Broad Institute Genomics Platform"/>
            <consortium name="The Broad Institute Genome Sequencing Center for Infectious Disease"/>
            <person name="Wu L."/>
            <person name="Ma J."/>
        </authorList>
    </citation>
    <scope>NUCLEOTIDE SEQUENCE [LARGE SCALE GENOMIC DNA]</scope>
    <source>
        <strain evidence="4">JCM 17225</strain>
    </source>
</reference>
<proteinExistence type="predicted"/>
<dbReference type="InterPro" id="IPR012429">
    <property type="entry name" value="HGSNAT_cat"/>
</dbReference>
<feature type="transmembrane region" description="Helical" evidence="1">
    <location>
        <begin position="234"/>
        <end position="253"/>
    </location>
</feature>
<feature type="transmembrane region" description="Helical" evidence="1">
    <location>
        <begin position="199"/>
        <end position="222"/>
    </location>
</feature>
<feature type="transmembrane region" description="Helical" evidence="1">
    <location>
        <begin position="99"/>
        <end position="119"/>
    </location>
</feature>
<dbReference type="Pfam" id="PF07786">
    <property type="entry name" value="HGSNAT_cat"/>
    <property type="match status" value="1"/>
</dbReference>
<feature type="transmembrane region" description="Helical" evidence="1">
    <location>
        <begin position="281"/>
        <end position="299"/>
    </location>
</feature>
<dbReference type="PANTHER" id="PTHR40407:SF1">
    <property type="entry name" value="HEPARAN-ALPHA-GLUCOSAMINIDE N-ACETYLTRANSFERASE CATALYTIC DOMAIN-CONTAINING PROTEIN"/>
    <property type="match status" value="1"/>
</dbReference>